<proteinExistence type="predicted"/>
<evidence type="ECO:0000313" key="2">
    <source>
        <dbReference type="EMBL" id="MDB6375203.1"/>
    </source>
</evidence>
<dbReference type="RefSeq" id="WP_271868240.1">
    <property type="nucleotide sequence ID" value="NZ_JAQMFO010000102.1"/>
</dbReference>
<feature type="domain" description="Bacterial toxin 50" evidence="1">
    <location>
        <begin position="170"/>
        <end position="265"/>
    </location>
</feature>
<dbReference type="EMBL" id="JAQMFO010000102">
    <property type="protein sequence ID" value="MDB6375203.1"/>
    <property type="molecule type" value="Genomic_DNA"/>
</dbReference>
<organism evidence="2 3">
    <name type="scientific">Photorhabdus bodei</name>
    <dbReference type="NCBI Taxonomy" id="2029681"/>
    <lineage>
        <taxon>Bacteria</taxon>
        <taxon>Pseudomonadati</taxon>
        <taxon>Pseudomonadota</taxon>
        <taxon>Gammaproteobacteria</taxon>
        <taxon>Enterobacterales</taxon>
        <taxon>Morganellaceae</taxon>
        <taxon>Photorhabdus</taxon>
    </lineage>
</organism>
<reference evidence="2" key="1">
    <citation type="submission" date="2023-01" db="EMBL/GenBank/DDBJ databases">
        <title>Genome sequencing of Photorhabdus bodei 09-20.</title>
        <authorList>
            <person name="Kalindamar S."/>
            <person name="Kumru S."/>
        </authorList>
    </citation>
    <scope>NUCLEOTIDE SEQUENCE</scope>
    <source>
        <strain evidence="2">09-20</strain>
    </source>
</reference>
<dbReference type="Pfam" id="PF15542">
    <property type="entry name" value="Ntox50"/>
    <property type="match status" value="1"/>
</dbReference>
<accession>A0AAW6BQ12</accession>
<protein>
    <submittedName>
        <fullName evidence="2">Polymorphic toxin type 50 domain-containing protein</fullName>
    </submittedName>
</protein>
<evidence type="ECO:0000313" key="3">
    <source>
        <dbReference type="Proteomes" id="UP001212996"/>
    </source>
</evidence>
<comment type="caution">
    <text evidence="2">The sequence shown here is derived from an EMBL/GenBank/DDBJ whole genome shotgun (WGS) entry which is preliminary data.</text>
</comment>
<dbReference type="Proteomes" id="UP001212996">
    <property type="component" value="Unassembled WGS sequence"/>
</dbReference>
<name>A0AAW6BQ12_9GAMM</name>
<evidence type="ECO:0000259" key="1">
    <source>
        <dbReference type="Pfam" id="PF15542"/>
    </source>
</evidence>
<sequence>MDRENRCSLAHFAMECVVVENNYLSVNQFDNFAQRARKCEGESCRQVIKDMVNTNVQQQEEIKEVCSRSPEQCQQKYGYLVEQWDVFDRTIRHMAKDDTLPSEFKGYLSAAYTLGMEAEGTVAQQKWTKRFESMGFDKETAGMMAMTLPALTNGKGTKQSVGATKSNVSINQGQQNKHIPGTNEYKIASDAGLNKSIITVSPQTLLQKIGSGQQIGNIPIGTPGSKERINYGHVIGNYIDPQTGVSIPTTNGIVHYSKSGVHIVPARP</sequence>
<dbReference type="InterPro" id="IPR029100">
    <property type="entry name" value="Ntox50"/>
</dbReference>
<gene>
    <name evidence="2" type="ORF">PH362_25835</name>
</gene>
<dbReference type="AlphaFoldDB" id="A0AAW6BQ12"/>